<dbReference type="HAMAP" id="MF_00462">
    <property type="entry name" value="RsxD_RnfD"/>
    <property type="match status" value="1"/>
</dbReference>
<evidence type="ECO:0000256" key="5">
    <source>
        <dbReference type="ARBA" id="ARBA00022692"/>
    </source>
</evidence>
<evidence type="ECO:0000313" key="12">
    <source>
        <dbReference type="Proteomes" id="UP000291269"/>
    </source>
</evidence>
<dbReference type="Proteomes" id="UP000291269">
    <property type="component" value="Unassembled WGS sequence"/>
</dbReference>
<keyword evidence="5 10" id="KW-0812">Transmembrane</keyword>
<keyword evidence="12" id="KW-1185">Reference proteome</keyword>
<feature type="transmembrane region" description="Helical" evidence="10">
    <location>
        <begin position="126"/>
        <end position="145"/>
    </location>
</feature>
<comment type="function">
    <text evidence="10">Part of a membrane-bound complex that couples electron transfer with translocation of ions across the membrane.</text>
</comment>
<protein>
    <recommendedName>
        <fullName evidence="10">Ion-translocating oxidoreductase complex subunit D</fullName>
        <ecNumber evidence="10">7.-.-.-</ecNumber>
    </recommendedName>
    <alternativeName>
        <fullName evidence="10">Rnf electron transport complex subunit D</fullName>
    </alternativeName>
</protein>
<dbReference type="GO" id="GO:0005886">
    <property type="term" value="C:plasma membrane"/>
    <property type="evidence" value="ECO:0007669"/>
    <property type="project" value="UniProtKB-SubCell"/>
</dbReference>
<dbReference type="GO" id="GO:0055085">
    <property type="term" value="P:transmembrane transport"/>
    <property type="evidence" value="ECO:0007669"/>
    <property type="project" value="InterPro"/>
</dbReference>
<keyword evidence="4 10" id="KW-0288">FMN</keyword>
<reference evidence="11 12" key="1">
    <citation type="journal article" date="2019" name="Gut">
        <title>Antibiotics-induced monodominance of a novel gut bacterial order.</title>
        <authorList>
            <person name="Hildebrand F."/>
            <person name="Moitinho-Silva L."/>
            <person name="Blasche S."/>
            <person name="Jahn M.T."/>
            <person name="Gossmann T.I."/>
            <person name="Heuerta-Cepas J."/>
            <person name="Hercog R."/>
            <person name="Luetge M."/>
            <person name="Bahram M."/>
            <person name="Pryszlak A."/>
            <person name="Alves R.J."/>
            <person name="Waszak S.M."/>
            <person name="Zhu A."/>
            <person name="Ye L."/>
            <person name="Costea P.I."/>
            <person name="Aalvink S."/>
            <person name="Belzer C."/>
            <person name="Forslund S.K."/>
            <person name="Sunagawa S."/>
            <person name="Hentschel U."/>
            <person name="Merten C."/>
            <person name="Patil K.R."/>
            <person name="Benes V."/>
            <person name="Bork P."/>
        </authorList>
    </citation>
    <scope>NUCLEOTIDE SEQUENCE [LARGE SCALE GENOMIC DNA]</scope>
    <source>
        <strain evidence="11 12">HDS1380</strain>
    </source>
</reference>
<feature type="modified residue" description="FMN phosphoryl threonine" evidence="10">
    <location>
        <position position="161"/>
    </location>
</feature>
<feature type="transmembrane region" description="Helical" evidence="10">
    <location>
        <begin position="219"/>
        <end position="237"/>
    </location>
</feature>
<dbReference type="InterPro" id="IPR011303">
    <property type="entry name" value="RnfD_bac"/>
</dbReference>
<feature type="transmembrane region" description="Helical" evidence="10">
    <location>
        <begin position="336"/>
        <end position="357"/>
    </location>
</feature>
<evidence type="ECO:0000256" key="1">
    <source>
        <dbReference type="ARBA" id="ARBA00022448"/>
    </source>
</evidence>
<sequence>MAEISNYKVASSPHKVGKQTVRGIMLDVIIALLPCVLCGVIFYGLYSLMLVVICVATCLLSEQIYQKIRKKPFTTDLSAVVTGIILGLNLPPRAPWYIPVIGGVFAIVIVKMLFGGIGKNFANPAATARVFLLLAYGSMTAQFIGADVGNMILGDVSTSATYLSGGVNALQDSFWGVSGYWGYVLQLFFGVTGGSIGETCVPAILAGGVYLCVRKIIDWRIPVVYIATSALMVLACYQSASEILLQLFAGGLMFGAVFMATDYATSPKWEYNRILYAVGLGVVTVLIRKFGIYPEGVSLAILIMNLFVPLMDRYILPVRFGQLDSKGAPVKPVMKYAMWILCAVGALSLVVAAPVVASIQAKAYTPLELTGNYDYIQSVETRPDGNYRFRVKGSVMIQGYEQKLEYLIVFEGKEYRVSDIDPIAESTMGYVLKPELFIGKGYEQIENMTESDLSTGATYTTTKVRDMILECYSAFAENGVRTESVAAGLAYKHVKSIVKDGISGNFVVNVTGIAKIPFGDSVYEQALEYNVHIDGKDFIVRGITPIKQSTMDAKYQLKRELFIGKDLAGILALGGDSFTGATYTHNEFVSMLEESYRALTDAGVGVTDVPITGDYEYVTGAKSSAFFGGTIYTVEGKAVLTDQGGYEQPLEYNICIEGGKVTYIGAIKQSTWGYPAKTEIFIGKTESEIEGLDADEMTGATFTNTKLKEMILEAFGAAGGERA</sequence>
<keyword evidence="1 10" id="KW-0813">Transport</keyword>
<evidence type="ECO:0000313" key="11">
    <source>
        <dbReference type="EMBL" id="RXZ58247.1"/>
    </source>
</evidence>
<feature type="transmembrane region" description="Helical" evidence="10">
    <location>
        <begin position="96"/>
        <end position="114"/>
    </location>
</feature>
<evidence type="ECO:0000256" key="2">
    <source>
        <dbReference type="ARBA" id="ARBA00022553"/>
    </source>
</evidence>
<dbReference type="RefSeq" id="WP_129226563.1">
    <property type="nucleotide sequence ID" value="NZ_SDOZ01000003.1"/>
</dbReference>
<evidence type="ECO:0000256" key="3">
    <source>
        <dbReference type="ARBA" id="ARBA00022630"/>
    </source>
</evidence>
<feature type="transmembrane region" description="Helical" evidence="10">
    <location>
        <begin position="273"/>
        <end position="291"/>
    </location>
</feature>
<gene>
    <name evidence="10" type="primary">rnfD</name>
    <name evidence="11" type="ORF">ESZ91_09315</name>
</gene>
<feature type="transmembrane region" description="Helical" evidence="10">
    <location>
        <begin position="28"/>
        <end position="61"/>
    </location>
</feature>
<evidence type="ECO:0000256" key="7">
    <source>
        <dbReference type="ARBA" id="ARBA00022982"/>
    </source>
</evidence>
<dbReference type="NCBIfam" id="TIGR01946">
    <property type="entry name" value="rnfD"/>
    <property type="match status" value="1"/>
</dbReference>
<dbReference type="EMBL" id="SDOZ01000003">
    <property type="protein sequence ID" value="RXZ58247.1"/>
    <property type="molecule type" value="Genomic_DNA"/>
</dbReference>
<keyword evidence="7 10" id="KW-0249">Electron transport</keyword>
<name>A0A4Q2KA70_9FIRM</name>
<keyword evidence="6 10" id="KW-1278">Translocase</keyword>
<feature type="transmembrane region" description="Helical" evidence="10">
    <location>
        <begin position="243"/>
        <end position="261"/>
    </location>
</feature>
<keyword evidence="8 10" id="KW-1133">Transmembrane helix</keyword>
<organism evidence="11 12">
    <name type="scientific">Candidatus Borkfalkia ceftriaxoniphila</name>
    <dbReference type="NCBI Taxonomy" id="2508949"/>
    <lineage>
        <taxon>Bacteria</taxon>
        <taxon>Bacillati</taxon>
        <taxon>Bacillota</taxon>
        <taxon>Clostridia</taxon>
        <taxon>Christensenellales</taxon>
        <taxon>Christensenellaceae</taxon>
        <taxon>Candidatus Borkfalkia</taxon>
    </lineage>
</organism>
<dbReference type="AlphaFoldDB" id="A0A4Q2KA70"/>
<dbReference type="GO" id="GO:0022900">
    <property type="term" value="P:electron transport chain"/>
    <property type="evidence" value="ECO:0007669"/>
    <property type="project" value="UniProtKB-UniRule"/>
</dbReference>
<dbReference type="Pfam" id="PF03116">
    <property type="entry name" value="NQR2_RnfD_RnfE"/>
    <property type="match status" value="1"/>
</dbReference>
<comment type="subcellular location">
    <subcellularLocation>
        <location evidence="10">Cell membrane</location>
        <topology evidence="10">Multi-pass membrane protein</topology>
    </subcellularLocation>
</comment>
<keyword evidence="9 10" id="KW-0472">Membrane</keyword>
<comment type="subunit">
    <text evidence="10">The complex is composed of six subunits: RnfA, RnfB, RnfC, RnfD, RnfE and RnfG.</text>
</comment>
<feature type="transmembrane region" description="Helical" evidence="10">
    <location>
        <begin position="183"/>
        <end position="212"/>
    </location>
</feature>
<keyword evidence="10" id="KW-1003">Cell membrane</keyword>
<dbReference type="OrthoDB" id="9776359at2"/>
<dbReference type="EC" id="7.-.-.-" evidence="10"/>
<keyword evidence="2 10" id="KW-0597">Phosphoprotein</keyword>
<evidence type="ECO:0000256" key="9">
    <source>
        <dbReference type="ARBA" id="ARBA00023136"/>
    </source>
</evidence>
<evidence type="ECO:0000256" key="8">
    <source>
        <dbReference type="ARBA" id="ARBA00022989"/>
    </source>
</evidence>
<dbReference type="InterPro" id="IPR004338">
    <property type="entry name" value="NqrB/RnfD"/>
</dbReference>
<evidence type="ECO:0000256" key="6">
    <source>
        <dbReference type="ARBA" id="ARBA00022967"/>
    </source>
</evidence>
<dbReference type="PANTHER" id="PTHR30578:SF0">
    <property type="entry name" value="ION-TRANSLOCATING OXIDOREDUCTASE COMPLEX SUBUNIT D"/>
    <property type="match status" value="1"/>
</dbReference>
<evidence type="ECO:0000256" key="4">
    <source>
        <dbReference type="ARBA" id="ARBA00022643"/>
    </source>
</evidence>
<accession>A0A4Q2KA70</accession>
<dbReference type="PANTHER" id="PTHR30578">
    <property type="entry name" value="ELECTRON TRANSPORT COMPLEX PROTEIN RNFD"/>
    <property type="match status" value="1"/>
</dbReference>
<comment type="similarity">
    <text evidence="10">Belongs to the NqrB/RnfD family.</text>
</comment>
<feature type="transmembrane region" description="Helical" evidence="10">
    <location>
        <begin position="297"/>
        <end position="316"/>
    </location>
</feature>
<comment type="cofactor">
    <cofactor evidence="10">
        <name>FMN</name>
        <dbReference type="ChEBI" id="CHEBI:58210"/>
    </cofactor>
</comment>
<comment type="caution">
    <text evidence="11">The sequence shown here is derived from an EMBL/GenBank/DDBJ whole genome shotgun (WGS) entry which is preliminary data.</text>
</comment>
<keyword evidence="3 10" id="KW-0285">Flavoprotein</keyword>
<evidence type="ECO:0000256" key="10">
    <source>
        <dbReference type="HAMAP-Rule" id="MF_00462"/>
    </source>
</evidence>
<proteinExistence type="inferred from homology"/>